<evidence type="ECO:0000256" key="1">
    <source>
        <dbReference type="SAM" id="MobiDB-lite"/>
    </source>
</evidence>
<evidence type="ECO:0000313" key="3">
    <source>
        <dbReference type="Proteomes" id="UP001457282"/>
    </source>
</evidence>
<keyword evidence="3" id="KW-1185">Reference proteome</keyword>
<feature type="compositionally biased region" description="Acidic residues" evidence="1">
    <location>
        <begin position="100"/>
        <end position="114"/>
    </location>
</feature>
<proteinExistence type="predicted"/>
<name>A0AAW1XDZ4_RUBAR</name>
<organism evidence="2 3">
    <name type="scientific">Rubus argutus</name>
    <name type="common">Southern blackberry</name>
    <dbReference type="NCBI Taxonomy" id="59490"/>
    <lineage>
        <taxon>Eukaryota</taxon>
        <taxon>Viridiplantae</taxon>
        <taxon>Streptophyta</taxon>
        <taxon>Embryophyta</taxon>
        <taxon>Tracheophyta</taxon>
        <taxon>Spermatophyta</taxon>
        <taxon>Magnoliopsida</taxon>
        <taxon>eudicotyledons</taxon>
        <taxon>Gunneridae</taxon>
        <taxon>Pentapetalae</taxon>
        <taxon>rosids</taxon>
        <taxon>fabids</taxon>
        <taxon>Rosales</taxon>
        <taxon>Rosaceae</taxon>
        <taxon>Rosoideae</taxon>
        <taxon>Rosoideae incertae sedis</taxon>
        <taxon>Rubus</taxon>
    </lineage>
</organism>
<reference evidence="2 3" key="1">
    <citation type="journal article" date="2023" name="G3 (Bethesda)">
        <title>A chromosome-length genome assembly and annotation of blackberry (Rubus argutus, cv. 'Hillquist').</title>
        <authorList>
            <person name="Bruna T."/>
            <person name="Aryal R."/>
            <person name="Dudchenko O."/>
            <person name="Sargent D.J."/>
            <person name="Mead D."/>
            <person name="Buti M."/>
            <person name="Cavallini A."/>
            <person name="Hytonen T."/>
            <person name="Andres J."/>
            <person name="Pham M."/>
            <person name="Weisz D."/>
            <person name="Mascagni F."/>
            <person name="Usai G."/>
            <person name="Natali L."/>
            <person name="Bassil N."/>
            <person name="Fernandez G.E."/>
            <person name="Lomsadze A."/>
            <person name="Armour M."/>
            <person name="Olukolu B."/>
            <person name="Poorten T."/>
            <person name="Britton C."/>
            <person name="Davik J."/>
            <person name="Ashrafi H."/>
            <person name="Aiden E.L."/>
            <person name="Borodovsky M."/>
            <person name="Worthington M."/>
        </authorList>
    </citation>
    <scope>NUCLEOTIDE SEQUENCE [LARGE SCALE GENOMIC DNA]</scope>
    <source>
        <strain evidence="2">PI 553951</strain>
    </source>
</reference>
<gene>
    <name evidence="2" type="ORF">M0R45_021116</name>
</gene>
<feature type="compositionally biased region" description="Basic and acidic residues" evidence="1">
    <location>
        <begin position="19"/>
        <end position="34"/>
    </location>
</feature>
<accession>A0AAW1XDZ4</accession>
<feature type="region of interest" description="Disordered" evidence="1">
    <location>
        <begin position="1"/>
        <end position="114"/>
    </location>
</feature>
<dbReference type="EMBL" id="JBEDUW010000004">
    <property type="protein sequence ID" value="KAK9933947.1"/>
    <property type="molecule type" value="Genomic_DNA"/>
</dbReference>
<comment type="caution">
    <text evidence="2">The sequence shown here is derived from an EMBL/GenBank/DDBJ whole genome shotgun (WGS) entry which is preliminary data.</text>
</comment>
<dbReference type="AlphaFoldDB" id="A0AAW1XDZ4"/>
<evidence type="ECO:0000313" key="2">
    <source>
        <dbReference type="EMBL" id="KAK9933947.1"/>
    </source>
</evidence>
<sequence length="114" mass="12491">MKMASPGQLVLKPNQKQAGYDESKVMNIEHEKSKGSRPPQPASKTSDGDKKKNGNKKKGKQSGDVFRVQGNTINGGKADKCGVFGFGNKYIGRKKPKEEESSEEENDSSDEDEE</sequence>
<protein>
    <submittedName>
        <fullName evidence="2">Uncharacterized protein</fullName>
    </submittedName>
</protein>
<dbReference type="Proteomes" id="UP001457282">
    <property type="component" value="Unassembled WGS sequence"/>
</dbReference>